<dbReference type="InterPro" id="IPR045010">
    <property type="entry name" value="MDR_fam"/>
</dbReference>
<evidence type="ECO:0000256" key="8">
    <source>
        <dbReference type="PROSITE-ProRule" id="PRU00042"/>
    </source>
</evidence>
<dbReference type="Gene3D" id="3.90.180.10">
    <property type="entry name" value="Medium-chain alcohol dehydrogenases, catalytic domain"/>
    <property type="match status" value="1"/>
</dbReference>
<keyword evidence="5" id="KW-0805">Transcription regulation</keyword>
<dbReference type="SUPFAM" id="SSF57667">
    <property type="entry name" value="beta-beta-alpha zinc fingers"/>
    <property type="match status" value="1"/>
</dbReference>
<dbReference type="InterPro" id="IPR007219">
    <property type="entry name" value="XnlR_reg_dom"/>
</dbReference>
<keyword evidence="1" id="KW-0479">Metal-binding</keyword>
<dbReference type="Pfam" id="PF00107">
    <property type="entry name" value="ADH_zinc_N"/>
    <property type="match status" value="1"/>
</dbReference>
<dbReference type="FunFam" id="3.30.160.60:FF:000446">
    <property type="entry name" value="Zinc finger protein"/>
    <property type="match status" value="1"/>
</dbReference>
<dbReference type="GO" id="GO:0016628">
    <property type="term" value="F:oxidoreductase activity, acting on the CH-CH group of donors, NAD or NADP as acceptor"/>
    <property type="evidence" value="ECO:0007669"/>
    <property type="project" value="InterPro"/>
</dbReference>
<sequence>MSSNKALIFKQVPTGYPVPGKDLTIQPALYDKDIAPAENGIVVQSLYASFDPYMRGRMRSADTKSYIPGFELDKPIDSLGIAKVIRSNNAAYKEGDIVIGQIPIQEVVSLDEGSIAKVRLLQNPLGIDLSVFLGALGMPGLTAFSSFYKIGKPKQGETIFVSAASGAVGQVVGQLAKHEGLKVIGSVGSDEKLDFILNELGFDGGFNYKKEKPADALARLAPQGLDIYYENVGGEHLEAAIDALNQFGRIVACGMISEYNSAPYPIKNLHKVVGKSLEMRGFIVMNPGFADAYMEEHQMKVQKWISEGTFKALTHETVGIENAAEDDNERPYACALCQRTFTRKDAMKRHEKTCKVQPTAINALDTLAPMYDRGNNHSVNEALFQKTDSAIANGDACLTNIPASSDFEALDFLYSQDLTPDSTALAERLEFLAYFTSAKGMATFLDQDTLNQWQKMLLEYERHIKVYGYDRDAADLGEVCHIAGIHVFPNSWEDASETTIDPSVVHRTSDDSDLLFLRTQEIIHDIQALIAQKADKSIIKLDWSPSVQESCGILFAPNNIRRFLGYFWSLWYPNCPIVHRPSFDPQTAPPNLLCVMVIIGACLSPHDGDGSLARMWLDTVEELVFSNEIFQEKSAIATTPPVLEGQTEWKKRRVECLQMTYLTRSRRYRHAMMVTLVRDIGLSASHRDLELKDPSESWWRKFIVEEERIRTLLYVFCIDSAITMLHNSPPRMVVSELKMDVACPEECFQAGSATECFTALSAWKDSVFWRERLSMSAVVKRICQRSLEDHLVHEFSRMGTLNMCTLVLSLHSLIFSLQNSLIFEYTFTPVQTGLENWGRIWNKRIPEDRHTPDNPHTIWKKIGFVRYAAEFWHLARIIVASVQSGNLPRSQKESSRHDHTDMVDVNGLIMEYRRMSLNAPPLP</sequence>
<evidence type="ECO:0000313" key="10">
    <source>
        <dbReference type="EMBL" id="KJK63239.1"/>
    </source>
</evidence>
<dbReference type="GO" id="GO:0008270">
    <property type="term" value="F:zinc ion binding"/>
    <property type="evidence" value="ECO:0007669"/>
    <property type="project" value="UniProtKB-KW"/>
</dbReference>
<accession>A0A0F0I647</accession>
<keyword evidence="7" id="KW-0539">Nucleus</keyword>
<dbReference type="OrthoDB" id="654211at2759"/>
<dbReference type="InterPro" id="IPR020843">
    <property type="entry name" value="ER"/>
</dbReference>
<comment type="caution">
    <text evidence="10">The sequence shown here is derived from an EMBL/GenBank/DDBJ whole genome shotgun (WGS) entry which is preliminary data.</text>
</comment>
<dbReference type="Pfam" id="PF04082">
    <property type="entry name" value="Fungal_trans"/>
    <property type="match status" value="1"/>
</dbReference>
<dbReference type="GO" id="GO:0006351">
    <property type="term" value="P:DNA-templated transcription"/>
    <property type="evidence" value="ECO:0007669"/>
    <property type="project" value="InterPro"/>
</dbReference>
<evidence type="ECO:0000256" key="4">
    <source>
        <dbReference type="ARBA" id="ARBA00023002"/>
    </source>
</evidence>
<dbReference type="CDD" id="cd05288">
    <property type="entry name" value="PGDH"/>
    <property type="match status" value="1"/>
</dbReference>
<organism evidence="10 11">
    <name type="scientific">Aspergillus parasiticus (strain ATCC 56775 / NRRL 5862 / SRRC 143 / SU-1)</name>
    <dbReference type="NCBI Taxonomy" id="1403190"/>
    <lineage>
        <taxon>Eukaryota</taxon>
        <taxon>Fungi</taxon>
        <taxon>Dikarya</taxon>
        <taxon>Ascomycota</taxon>
        <taxon>Pezizomycotina</taxon>
        <taxon>Eurotiomycetes</taxon>
        <taxon>Eurotiomycetidae</taxon>
        <taxon>Eurotiales</taxon>
        <taxon>Aspergillaceae</taxon>
        <taxon>Aspergillus</taxon>
        <taxon>Aspergillus subgen. Circumdati</taxon>
    </lineage>
</organism>
<dbReference type="AlphaFoldDB" id="A0A0F0I647"/>
<dbReference type="InterPro" id="IPR036236">
    <property type="entry name" value="Znf_C2H2_sf"/>
</dbReference>
<proteinExistence type="predicted"/>
<dbReference type="InterPro" id="IPR013149">
    <property type="entry name" value="ADH-like_C"/>
</dbReference>
<evidence type="ECO:0000313" key="11">
    <source>
        <dbReference type="Proteomes" id="UP000033540"/>
    </source>
</evidence>
<dbReference type="InterPro" id="IPR041694">
    <property type="entry name" value="ADH_N_2"/>
</dbReference>
<keyword evidence="6" id="KW-0804">Transcription</keyword>
<protein>
    <submittedName>
        <fullName evidence="10">Prostaglandin dehydrogenase</fullName>
    </submittedName>
</protein>
<evidence type="ECO:0000256" key="1">
    <source>
        <dbReference type="ARBA" id="ARBA00022723"/>
    </source>
</evidence>
<gene>
    <name evidence="10" type="ORF">P875_00033880</name>
</gene>
<dbReference type="InterPro" id="IPR011032">
    <property type="entry name" value="GroES-like_sf"/>
</dbReference>
<dbReference type="GO" id="GO:0003677">
    <property type="term" value="F:DNA binding"/>
    <property type="evidence" value="ECO:0007669"/>
    <property type="project" value="InterPro"/>
</dbReference>
<keyword evidence="2 8" id="KW-0863">Zinc-finger</keyword>
<dbReference type="PANTHER" id="PTHR43205:SF7">
    <property type="entry name" value="PROSTAGLANDIN REDUCTASE 1"/>
    <property type="match status" value="1"/>
</dbReference>
<dbReference type="CDD" id="cd12148">
    <property type="entry name" value="fungal_TF_MHR"/>
    <property type="match status" value="1"/>
</dbReference>
<dbReference type="PANTHER" id="PTHR43205">
    <property type="entry name" value="PROSTAGLANDIN REDUCTASE"/>
    <property type="match status" value="1"/>
</dbReference>
<dbReference type="EMBL" id="JZEE01000580">
    <property type="protein sequence ID" value="KJK63239.1"/>
    <property type="molecule type" value="Genomic_DNA"/>
</dbReference>
<evidence type="ECO:0000256" key="2">
    <source>
        <dbReference type="ARBA" id="ARBA00022771"/>
    </source>
</evidence>
<feature type="domain" description="C2H2-type" evidence="9">
    <location>
        <begin position="332"/>
        <end position="353"/>
    </location>
</feature>
<dbReference type="InterPro" id="IPR013087">
    <property type="entry name" value="Znf_C2H2_type"/>
</dbReference>
<dbReference type="SMART" id="SM00829">
    <property type="entry name" value="PKS_ER"/>
    <property type="match status" value="1"/>
</dbReference>
<keyword evidence="3" id="KW-0862">Zinc</keyword>
<evidence type="ECO:0000256" key="5">
    <source>
        <dbReference type="ARBA" id="ARBA00023015"/>
    </source>
</evidence>
<evidence type="ECO:0000256" key="3">
    <source>
        <dbReference type="ARBA" id="ARBA00022833"/>
    </source>
</evidence>
<dbReference type="PROSITE" id="PS50157">
    <property type="entry name" value="ZINC_FINGER_C2H2_2"/>
    <property type="match status" value="1"/>
</dbReference>
<dbReference type="SUPFAM" id="SSF51735">
    <property type="entry name" value="NAD(P)-binding Rossmann-fold domains"/>
    <property type="match status" value="1"/>
</dbReference>
<dbReference type="SUPFAM" id="SSF50129">
    <property type="entry name" value="GroES-like"/>
    <property type="match status" value="1"/>
</dbReference>
<dbReference type="Proteomes" id="UP000033540">
    <property type="component" value="Unassembled WGS sequence"/>
</dbReference>
<keyword evidence="4" id="KW-0560">Oxidoreductase</keyword>
<dbReference type="Gene3D" id="3.40.50.720">
    <property type="entry name" value="NAD(P)-binding Rossmann-like Domain"/>
    <property type="match status" value="1"/>
</dbReference>
<evidence type="ECO:0000259" key="9">
    <source>
        <dbReference type="PROSITE" id="PS50157"/>
    </source>
</evidence>
<dbReference type="InterPro" id="IPR036291">
    <property type="entry name" value="NAD(P)-bd_dom_sf"/>
</dbReference>
<name>A0A0F0I647_ASPPU</name>
<dbReference type="FunFam" id="3.40.50.720:FF:000121">
    <property type="entry name" value="Prostaglandin reductase 2"/>
    <property type="match status" value="1"/>
</dbReference>
<evidence type="ECO:0000256" key="6">
    <source>
        <dbReference type="ARBA" id="ARBA00023163"/>
    </source>
</evidence>
<dbReference type="Gene3D" id="3.30.160.60">
    <property type="entry name" value="Classic Zinc Finger"/>
    <property type="match status" value="1"/>
</dbReference>
<reference evidence="10 11" key="1">
    <citation type="submission" date="2015-02" db="EMBL/GenBank/DDBJ databases">
        <title>Draft genome sequence of Aspergillus parasiticus SU-1.</title>
        <authorList>
            <person name="Yu J."/>
            <person name="Fedorova N."/>
            <person name="Yin Y."/>
            <person name="Losada L."/>
            <person name="Zafar N."/>
            <person name="Taujale R."/>
            <person name="Ehrlich K.C."/>
            <person name="Bhatnagar D."/>
            <person name="Cleveland T.E."/>
            <person name="Bennett J.W."/>
            <person name="Nierman W.C."/>
        </authorList>
    </citation>
    <scope>NUCLEOTIDE SEQUENCE [LARGE SCALE GENOMIC DNA]</scope>
    <source>
        <strain evidence="11">ATCC 56775 / NRRL 5862 / SRRC 143 / SU-1</strain>
    </source>
</reference>
<dbReference type="Pfam" id="PF16884">
    <property type="entry name" value="ADH_N_2"/>
    <property type="match status" value="1"/>
</dbReference>
<evidence type="ECO:0000256" key="7">
    <source>
        <dbReference type="ARBA" id="ARBA00023242"/>
    </source>
</evidence>